<dbReference type="PROSITE" id="PS00018">
    <property type="entry name" value="EF_HAND_1"/>
    <property type="match status" value="1"/>
</dbReference>
<name>A0AAV1YBI3_LUPLU</name>
<dbReference type="InterPro" id="IPR039647">
    <property type="entry name" value="EF_hand_pair_protein_CML-like"/>
</dbReference>
<evidence type="ECO:0000313" key="5">
    <source>
        <dbReference type="EMBL" id="CAL0331227.1"/>
    </source>
</evidence>
<organism evidence="5 6">
    <name type="scientific">Lupinus luteus</name>
    <name type="common">European yellow lupine</name>
    <dbReference type="NCBI Taxonomy" id="3873"/>
    <lineage>
        <taxon>Eukaryota</taxon>
        <taxon>Viridiplantae</taxon>
        <taxon>Streptophyta</taxon>
        <taxon>Embryophyta</taxon>
        <taxon>Tracheophyta</taxon>
        <taxon>Spermatophyta</taxon>
        <taxon>Magnoliopsida</taxon>
        <taxon>eudicotyledons</taxon>
        <taxon>Gunneridae</taxon>
        <taxon>Pentapetalae</taxon>
        <taxon>rosids</taxon>
        <taxon>fabids</taxon>
        <taxon>Fabales</taxon>
        <taxon>Fabaceae</taxon>
        <taxon>Papilionoideae</taxon>
        <taxon>50 kb inversion clade</taxon>
        <taxon>genistoids sensu lato</taxon>
        <taxon>core genistoids</taxon>
        <taxon>Genisteae</taxon>
        <taxon>Lupinus</taxon>
    </lineage>
</organism>
<dbReference type="EMBL" id="CAXHTB010000023">
    <property type="protein sequence ID" value="CAL0331227.1"/>
    <property type="molecule type" value="Genomic_DNA"/>
</dbReference>
<evidence type="ECO:0000313" key="6">
    <source>
        <dbReference type="Proteomes" id="UP001497480"/>
    </source>
</evidence>
<dbReference type="InterPro" id="IPR018247">
    <property type="entry name" value="EF_Hand_1_Ca_BS"/>
</dbReference>
<protein>
    <recommendedName>
        <fullName evidence="4">EF-hand domain-containing protein</fullName>
    </recommendedName>
</protein>
<dbReference type="Gene3D" id="1.10.238.10">
    <property type="entry name" value="EF-hand"/>
    <property type="match status" value="1"/>
</dbReference>
<dbReference type="AlphaFoldDB" id="A0AAV1YBI3"/>
<evidence type="ECO:0000256" key="3">
    <source>
        <dbReference type="ARBA" id="ARBA00022837"/>
    </source>
</evidence>
<evidence type="ECO:0000259" key="4">
    <source>
        <dbReference type="PROSITE" id="PS50222"/>
    </source>
</evidence>
<dbReference type="PROSITE" id="PS50222">
    <property type="entry name" value="EF_HAND_2"/>
    <property type="match status" value="2"/>
</dbReference>
<proteinExistence type="predicted"/>
<dbReference type="SMART" id="SM00054">
    <property type="entry name" value="EFh"/>
    <property type="match status" value="2"/>
</dbReference>
<gene>
    <name evidence="5" type="ORF">LLUT_LOCUS32287</name>
</gene>
<accession>A0AAV1YBI3</accession>
<dbReference type="Proteomes" id="UP001497480">
    <property type="component" value="Unassembled WGS sequence"/>
</dbReference>
<sequence>MEQTPININISWLSFCLSRILLWDFRTKGFLSFFLFCFHSLWNSVSKNWKTCTKSRSYSNPETVEQNFNCIQHGVRLCKEEVILIMENLGVNVEEDGDGIEEFGEQEIALVLENEPTFAEVKEAFNVFDENKDGFIEAKELQRVLCLLGLEKDLVQCRRMINVVDQNGDELIDHNEFVKLMEQSFG</sequence>
<dbReference type="PANTHER" id="PTHR10891">
    <property type="entry name" value="EF-HAND CALCIUM-BINDING DOMAIN CONTAINING PROTEIN"/>
    <property type="match status" value="1"/>
</dbReference>
<feature type="domain" description="EF-hand" evidence="4">
    <location>
        <begin position="116"/>
        <end position="151"/>
    </location>
</feature>
<evidence type="ECO:0000256" key="2">
    <source>
        <dbReference type="ARBA" id="ARBA00022737"/>
    </source>
</evidence>
<reference evidence="5 6" key="1">
    <citation type="submission" date="2024-03" db="EMBL/GenBank/DDBJ databases">
        <authorList>
            <person name="Martinez-Hernandez J."/>
        </authorList>
    </citation>
    <scope>NUCLEOTIDE SEQUENCE [LARGE SCALE GENOMIC DNA]</scope>
</reference>
<dbReference type="InterPro" id="IPR002048">
    <property type="entry name" value="EF_hand_dom"/>
</dbReference>
<dbReference type="GO" id="GO:0005509">
    <property type="term" value="F:calcium ion binding"/>
    <property type="evidence" value="ECO:0007669"/>
    <property type="project" value="InterPro"/>
</dbReference>
<evidence type="ECO:0000256" key="1">
    <source>
        <dbReference type="ARBA" id="ARBA00022723"/>
    </source>
</evidence>
<keyword evidence="6" id="KW-1185">Reference proteome</keyword>
<keyword evidence="1" id="KW-0479">Metal-binding</keyword>
<feature type="domain" description="EF-hand" evidence="4">
    <location>
        <begin position="152"/>
        <end position="186"/>
    </location>
</feature>
<dbReference type="InterPro" id="IPR011992">
    <property type="entry name" value="EF-hand-dom_pair"/>
</dbReference>
<keyword evidence="2" id="KW-0677">Repeat</keyword>
<dbReference type="GO" id="GO:0043226">
    <property type="term" value="C:organelle"/>
    <property type="evidence" value="ECO:0007669"/>
    <property type="project" value="UniProtKB-ARBA"/>
</dbReference>
<dbReference type="CDD" id="cd00051">
    <property type="entry name" value="EFh"/>
    <property type="match status" value="1"/>
</dbReference>
<dbReference type="Pfam" id="PF13499">
    <property type="entry name" value="EF-hand_7"/>
    <property type="match status" value="1"/>
</dbReference>
<comment type="caution">
    <text evidence="5">The sequence shown here is derived from an EMBL/GenBank/DDBJ whole genome shotgun (WGS) entry which is preliminary data.</text>
</comment>
<dbReference type="SUPFAM" id="SSF47473">
    <property type="entry name" value="EF-hand"/>
    <property type="match status" value="1"/>
</dbReference>
<keyword evidence="3" id="KW-0106">Calcium</keyword>
<dbReference type="FunFam" id="1.10.238.10:FF:000178">
    <property type="entry name" value="Calmodulin-2 A"/>
    <property type="match status" value="1"/>
</dbReference>